<evidence type="ECO:0000313" key="3">
    <source>
        <dbReference type="Proteomes" id="UP000255284"/>
    </source>
</evidence>
<dbReference type="Pfam" id="PF13529">
    <property type="entry name" value="Peptidase_C39_2"/>
    <property type="match status" value="1"/>
</dbReference>
<dbReference type="EMBL" id="UGGQ01000006">
    <property type="protein sequence ID" value="STO17038.1"/>
    <property type="molecule type" value="Genomic_DNA"/>
</dbReference>
<sequence>MSPQENSYYCEPAAVQAALRNENKDYNQSQIAGWLGTTSHAGTGWSDETAPVQ</sequence>
<feature type="domain" description="Peptidase C39-like" evidence="1">
    <location>
        <begin position="3"/>
        <end position="40"/>
    </location>
</feature>
<name>A0A378PG73_9ACTO</name>
<dbReference type="RefSeq" id="WP_004016502.1">
    <property type="nucleotide sequence ID" value="NZ_CAMXYF010000002.1"/>
</dbReference>
<reference evidence="2 3" key="1">
    <citation type="submission" date="2018-06" db="EMBL/GenBank/DDBJ databases">
        <authorList>
            <consortium name="Pathogen Informatics"/>
            <person name="Doyle S."/>
        </authorList>
    </citation>
    <scope>NUCLEOTIDE SEQUENCE [LARGE SCALE GENOMIC DNA]</scope>
    <source>
        <strain evidence="2 3">NCTC11819</strain>
    </source>
</reference>
<evidence type="ECO:0000313" key="2">
    <source>
        <dbReference type="EMBL" id="STO17038.1"/>
    </source>
</evidence>
<dbReference type="AlphaFoldDB" id="A0A378PG73"/>
<dbReference type="GeneID" id="93366522"/>
<comment type="caution">
    <text evidence="2">The sequence shown here is derived from an EMBL/GenBank/DDBJ whole genome shotgun (WGS) entry which is preliminary data.</text>
</comment>
<protein>
    <recommendedName>
        <fullName evidence="1">Peptidase C39-like domain-containing protein</fullName>
    </recommendedName>
</protein>
<proteinExistence type="predicted"/>
<dbReference type="InterPro" id="IPR039564">
    <property type="entry name" value="Peptidase_C39-like"/>
</dbReference>
<evidence type="ECO:0000259" key="1">
    <source>
        <dbReference type="Pfam" id="PF13529"/>
    </source>
</evidence>
<gene>
    <name evidence="2" type="ORF">NCTC11819_01621</name>
</gene>
<dbReference type="Proteomes" id="UP000255284">
    <property type="component" value="Unassembled WGS sequence"/>
</dbReference>
<accession>A0A378PG73</accession>
<organism evidence="2 3">
    <name type="scientific">Mobiluncus mulieris</name>
    <dbReference type="NCBI Taxonomy" id="2052"/>
    <lineage>
        <taxon>Bacteria</taxon>
        <taxon>Bacillati</taxon>
        <taxon>Actinomycetota</taxon>
        <taxon>Actinomycetes</taxon>
        <taxon>Actinomycetales</taxon>
        <taxon>Actinomycetaceae</taxon>
        <taxon>Mobiluncus</taxon>
    </lineage>
</organism>